<keyword evidence="2" id="KW-0472">Membrane</keyword>
<accession>A0A563DTH4</accession>
<dbReference type="RefSeq" id="WP_146320240.1">
    <property type="nucleotide sequence ID" value="NZ_VCQV01000041.1"/>
</dbReference>
<comment type="caution">
    <text evidence="3">The sequence shown here is derived from an EMBL/GenBank/DDBJ whole genome shotgun (WGS) entry which is preliminary data.</text>
</comment>
<keyword evidence="4" id="KW-1185">Reference proteome</keyword>
<dbReference type="AlphaFoldDB" id="A0A563DTH4"/>
<evidence type="ECO:0000256" key="2">
    <source>
        <dbReference type="SAM" id="Phobius"/>
    </source>
</evidence>
<dbReference type="OrthoDB" id="5187715at2"/>
<sequence>MPRDMRTKGRPTSRPRSGGPSTRVSTRPDIKKGAVARVRAARAKRSPRSMRRMTIVGALVVFLAVLITPTLHSYLQGRSTINDLNRQITAQRADVAAKQALRTKWQDPKYIEQQAATRLGFAMPGSTLTVYVDKNNVAHDASTTGNDVSVKRPWYGKIWQSTVNADKHPATQ</sequence>
<name>A0A563DTH4_9MICO</name>
<keyword evidence="2" id="KW-0812">Transmembrane</keyword>
<dbReference type="EMBL" id="VCQV01000041">
    <property type="protein sequence ID" value="TWP33469.1"/>
    <property type="molecule type" value="Genomic_DNA"/>
</dbReference>
<dbReference type="Pfam" id="PF04977">
    <property type="entry name" value="DivIC"/>
    <property type="match status" value="1"/>
</dbReference>
<evidence type="ECO:0000256" key="1">
    <source>
        <dbReference type="SAM" id="MobiDB-lite"/>
    </source>
</evidence>
<evidence type="ECO:0000313" key="3">
    <source>
        <dbReference type="EMBL" id="TWP33469.1"/>
    </source>
</evidence>
<feature type="transmembrane region" description="Helical" evidence="2">
    <location>
        <begin position="54"/>
        <end position="75"/>
    </location>
</feature>
<feature type="region of interest" description="Disordered" evidence="1">
    <location>
        <begin position="1"/>
        <end position="28"/>
    </location>
</feature>
<proteinExistence type="predicted"/>
<organism evidence="3 4">
    <name type="scientific">Leekyejoonella antrihumi</name>
    <dbReference type="NCBI Taxonomy" id="1660198"/>
    <lineage>
        <taxon>Bacteria</taxon>
        <taxon>Bacillati</taxon>
        <taxon>Actinomycetota</taxon>
        <taxon>Actinomycetes</taxon>
        <taxon>Micrococcales</taxon>
        <taxon>Dermacoccaceae</taxon>
        <taxon>Leekyejoonella</taxon>
    </lineage>
</organism>
<reference evidence="3 4" key="2">
    <citation type="submission" date="2019-08" db="EMBL/GenBank/DDBJ databases">
        <title>Jejuicoccus antrihumi gen. nov., sp. nov., a new member of the family Dermacoccaceae isolated from a cave.</title>
        <authorList>
            <person name="Schumann P."/>
            <person name="Kim I.S."/>
        </authorList>
    </citation>
    <scope>NUCLEOTIDE SEQUENCE [LARGE SCALE GENOMIC DNA]</scope>
    <source>
        <strain evidence="3 4">C5-26</strain>
    </source>
</reference>
<dbReference type="InterPro" id="IPR007060">
    <property type="entry name" value="FtsL/DivIC"/>
</dbReference>
<dbReference type="Proteomes" id="UP000320244">
    <property type="component" value="Unassembled WGS sequence"/>
</dbReference>
<protein>
    <submittedName>
        <fullName evidence="3">Septum formation initiator family protein</fullName>
    </submittedName>
</protein>
<evidence type="ECO:0000313" key="4">
    <source>
        <dbReference type="Proteomes" id="UP000320244"/>
    </source>
</evidence>
<gene>
    <name evidence="3" type="ORF">FGL98_21150</name>
</gene>
<keyword evidence="2" id="KW-1133">Transmembrane helix</keyword>
<reference evidence="3 4" key="1">
    <citation type="submission" date="2019-05" db="EMBL/GenBank/DDBJ databases">
        <authorList>
            <person name="Lee S.D."/>
        </authorList>
    </citation>
    <scope>NUCLEOTIDE SEQUENCE [LARGE SCALE GENOMIC DNA]</scope>
    <source>
        <strain evidence="3 4">C5-26</strain>
    </source>
</reference>